<dbReference type="SMART" id="SM00530">
    <property type="entry name" value="HTH_XRE"/>
    <property type="match status" value="1"/>
</dbReference>
<dbReference type="PROSITE" id="PS50943">
    <property type="entry name" value="HTH_CROC1"/>
    <property type="match status" value="1"/>
</dbReference>
<keyword evidence="4" id="KW-1185">Reference proteome</keyword>
<dbReference type="Pfam" id="PF01381">
    <property type="entry name" value="HTH_3"/>
    <property type="match status" value="1"/>
</dbReference>
<accession>A0ABS5Y7M2</accession>
<gene>
    <name evidence="3" type="ORF">IXB28_16445</name>
</gene>
<name>A0ABS5Y7M2_9CYAN</name>
<comment type="caution">
    <text evidence="3">The sequence shown here is derived from an EMBL/GenBank/DDBJ whole genome shotgun (WGS) entry which is preliminary data.</text>
</comment>
<keyword evidence="1" id="KW-0238">DNA-binding</keyword>
<protein>
    <submittedName>
        <fullName evidence="3">Helix-turn-helix transcriptional regulator</fullName>
    </submittedName>
</protein>
<sequence length="89" mass="9817">MSTQFLEINFYMTSSQSGQANFKQLREQAGLSQEALARIIGVSSKTVSNWERGISVASLTVTQMKSLCDSLNVTLDHLPDDFSSDTEKP</sequence>
<evidence type="ECO:0000256" key="1">
    <source>
        <dbReference type="ARBA" id="ARBA00023125"/>
    </source>
</evidence>
<dbReference type="CDD" id="cd00093">
    <property type="entry name" value="HTH_XRE"/>
    <property type="match status" value="1"/>
</dbReference>
<evidence type="ECO:0000313" key="4">
    <source>
        <dbReference type="Proteomes" id="UP001196661"/>
    </source>
</evidence>
<feature type="domain" description="HTH cro/C1-type" evidence="2">
    <location>
        <begin position="22"/>
        <end position="78"/>
    </location>
</feature>
<proteinExistence type="predicted"/>
<dbReference type="EMBL" id="JADOER010000017">
    <property type="protein sequence ID" value="MBT9313802.1"/>
    <property type="molecule type" value="Genomic_DNA"/>
</dbReference>
<dbReference type="InterPro" id="IPR001387">
    <property type="entry name" value="Cro/C1-type_HTH"/>
</dbReference>
<dbReference type="Gene3D" id="1.10.260.40">
    <property type="entry name" value="lambda repressor-like DNA-binding domains"/>
    <property type="match status" value="1"/>
</dbReference>
<dbReference type="PANTHER" id="PTHR46558:SF11">
    <property type="entry name" value="HTH-TYPE TRANSCRIPTIONAL REGULATOR XRE"/>
    <property type="match status" value="1"/>
</dbReference>
<evidence type="ECO:0000313" key="3">
    <source>
        <dbReference type="EMBL" id="MBT9313802.1"/>
    </source>
</evidence>
<organism evidence="3 4">
    <name type="scientific">Leptothoe kymatousa TAU-MAC 1615</name>
    <dbReference type="NCBI Taxonomy" id="2364775"/>
    <lineage>
        <taxon>Bacteria</taxon>
        <taxon>Bacillati</taxon>
        <taxon>Cyanobacteriota</taxon>
        <taxon>Cyanophyceae</taxon>
        <taxon>Nodosilineales</taxon>
        <taxon>Cymatolegaceae</taxon>
        <taxon>Leptothoe</taxon>
        <taxon>Leptothoe kymatousa</taxon>
    </lineage>
</organism>
<reference evidence="3 4" key="1">
    <citation type="journal article" date="2021" name="Mar. Drugs">
        <title>Genome Reduction and Secondary Metabolism of the Marine Sponge-Associated Cyanobacterium Leptothoe.</title>
        <authorList>
            <person name="Konstantinou D."/>
            <person name="Popin R.V."/>
            <person name="Fewer D.P."/>
            <person name="Sivonen K."/>
            <person name="Gkelis S."/>
        </authorList>
    </citation>
    <scope>NUCLEOTIDE SEQUENCE [LARGE SCALE GENOMIC DNA]</scope>
    <source>
        <strain evidence="3 4">TAU-MAC 1615</strain>
    </source>
</reference>
<dbReference type="SUPFAM" id="SSF47413">
    <property type="entry name" value="lambda repressor-like DNA-binding domains"/>
    <property type="match status" value="1"/>
</dbReference>
<dbReference type="Proteomes" id="UP001196661">
    <property type="component" value="Unassembled WGS sequence"/>
</dbReference>
<evidence type="ECO:0000259" key="2">
    <source>
        <dbReference type="PROSITE" id="PS50943"/>
    </source>
</evidence>
<dbReference type="InterPro" id="IPR010982">
    <property type="entry name" value="Lambda_DNA-bd_dom_sf"/>
</dbReference>
<dbReference type="PANTHER" id="PTHR46558">
    <property type="entry name" value="TRACRIPTIONAL REGULATORY PROTEIN-RELATED-RELATED"/>
    <property type="match status" value="1"/>
</dbReference>